<dbReference type="GeneID" id="68856342"/>
<dbReference type="AlphaFoldDB" id="A0A897N3A8"/>
<keyword evidence="1" id="KW-0808">Transferase</keyword>
<dbReference type="Proteomes" id="UP000663525">
    <property type="component" value="Chromosome"/>
</dbReference>
<dbReference type="Pfam" id="PF20143">
    <property type="entry name" value="NAD_kinase_C"/>
    <property type="match status" value="1"/>
</dbReference>
<dbReference type="EMBL" id="CP064787">
    <property type="protein sequence ID" value="QSG07124.1"/>
    <property type="molecule type" value="Genomic_DNA"/>
</dbReference>
<protein>
    <submittedName>
        <fullName evidence="1">NAD kinase</fullName>
    </submittedName>
</protein>
<organism evidence="1 2">
    <name type="scientific">Halapricum desulfuricans</name>
    <dbReference type="NCBI Taxonomy" id="2841257"/>
    <lineage>
        <taxon>Archaea</taxon>
        <taxon>Methanobacteriati</taxon>
        <taxon>Methanobacteriota</taxon>
        <taxon>Stenosarchaea group</taxon>
        <taxon>Halobacteria</taxon>
        <taxon>Halobacteriales</taxon>
        <taxon>Haloarculaceae</taxon>
        <taxon>Halapricum</taxon>
    </lineage>
</organism>
<accession>A0A897N3A8</accession>
<name>A0A897N3A8_9EURY</name>
<dbReference type="Gene3D" id="2.60.200.30">
    <property type="entry name" value="Probable inorganic polyphosphate/atp-NAD kinase, domain 2"/>
    <property type="match status" value="1"/>
</dbReference>
<proteinExistence type="predicted"/>
<reference evidence="1" key="1">
    <citation type="submission" date="2020-11" db="EMBL/GenBank/DDBJ databases">
        <title>Carbohydrate-dependent, anaerobic sulfur respiration: A novel catabolism in halophilic archaea.</title>
        <authorList>
            <person name="Sorokin D.Y."/>
            <person name="Messina E."/>
            <person name="Smedile F."/>
            <person name="La Cono V."/>
            <person name="Hallsworth J.E."/>
            <person name="Yakimov M.M."/>
        </authorList>
    </citation>
    <scope>NUCLEOTIDE SEQUENCE</scope>
    <source>
        <strain evidence="1">HSR12-1</strain>
    </source>
</reference>
<dbReference type="InterPro" id="IPR016064">
    <property type="entry name" value="NAD/diacylglycerol_kinase_sf"/>
</dbReference>
<sequence>MSDDLAGAVRVHVIGASLETLADAATVSDSESADVVVAVGESALLELARTGCSTPILPVDAGTGVRSVPRERVEAALESVREGRANELELPVLGVTIDGRSRGRALLDVMLVTEQAAHISEFELETPSDRIAQFRADGFVLATAAGTSGYARRLDAPVFAPETRAAAVVPVAAFATSLDQWVVPVPDRGPVLEGRVAREEAGVALLLDDRDAGRVPPLTPVSIDVVDALRLYRVPESQSCFGGVEGSPREGSPGKSS</sequence>
<dbReference type="InterPro" id="IPR017438">
    <property type="entry name" value="ATP-NAD_kinase_N"/>
</dbReference>
<gene>
    <name evidence="1" type="primary">nadF2</name>
    <name evidence="1" type="ORF">HSR121_2804</name>
</gene>
<dbReference type="GO" id="GO:0019674">
    <property type="term" value="P:NAD+ metabolic process"/>
    <property type="evidence" value="ECO:0007669"/>
    <property type="project" value="InterPro"/>
</dbReference>
<keyword evidence="1" id="KW-0418">Kinase</keyword>
<dbReference type="GO" id="GO:0003951">
    <property type="term" value="F:NAD+ kinase activity"/>
    <property type="evidence" value="ECO:0007669"/>
    <property type="project" value="InterPro"/>
</dbReference>
<dbReference type="InterPro" id="IPR017437">
    <property type="entry name" value="ATP-NAD_kinase_PpnK-typ_C"/>
</dbReference>
<dbReference type="RefSeq" id="WP_229113584.1">
    <property type="nucleotide sequence ID" value="NZ_CP064787.1"/>
</dbReference>
<evidence type="ECO:0000313" key="2">
    <source>
        <dbReference type="Proteomes" id="UP000663525"/>
    </source>
</evidence>
<dbReference type="Gene3D" id="3.40.50.10330">
    <property type="entry name" value="Probable inorganic polyphosphate/atp-NAD kinase, domain 1"/>
    <property type="match status" value="1"/>
</dbReference>
<evidence type="ECO:0000313" key="1">
    <source>
        <dbReference type="EMBL" id="QSG07124.1"/>
    </source>
</evidence>
<dbReference type="SUPFAM" id="SSF111331">
    <property type="entry name" value="NAD kinase/diacylglycerol kinase-like"/>
    <property type="match status" value="1"/>
</dbReference>